<dbReference type="PRINTS" id="PR00862">
    <property type="entry name" value="PROLIGOPTASE"/>
</dbReference>
<dbReference type="FunFam" id="3.40.50.1820:FF:000005">
    <property type="entry name" value="Prolyl endopeptidase"/>
    <property type="match status" value="1"/>
</dbReference>
<dbReference type="HOGENOM" id="CLU_011290_1_1_3"/>
<evidence type="ECO:0000256" key="2">
    <source>
        <dbReference type="ARBA" id="ARBA00005228"/>
    </source>
</evidence>
<reference evidence="9" key="1">
    <citation type="submission" date="2012-04" db="EMBL/GenBank/DDBJ databases">
        <title>Finished genome of Dactylococcopsis salina PCC 8305.</title>
        <authorList>
            <consortium name="US DOE Joint Genome Institute"/>
            <person name="Gugger M."/>
            <person name="Coursin T."/>
            <person name="Rippka R."/>
            <person name="Tandeau De Marsac N."/>
            <person name="Huntemann M."/>
            <person name="Wei C.-L."/>
            <person name="Han J."/>
            <person name="Detter J.C."/>
            <person name="Han C."/>
            <person name="Tapia R."/>
            <person name="Daligault H."/>
            <person name="Chen A."/>
            <person name="Krypides N."/>
            <person name="Mavromatis K."/>
            <person name="Markowitz V."/>
            <person name="Szeto E."/>
            <person name="Ivanova N."/>
            <person name="Ovchinnikova G."/>
            <person name="Pagani I."/>
            <person name="Pati A."/>
            <person name="Goodwin L."/>
            <person name="Peters L."/>
            <person name="Pitluck S."/>
            <person name="Woyke T."/>
            <person name="Kerfeld C."/>
        </authorList>
    </citation>
    <scope>NUCLEOTIDE SEQUENCE [LARGE SCALE GENOMIC DNA]</scope>
    <source>
        <strain evidence="9">PCC 8305</strain>
    </source>
</reference>
<dbReference type="Pfam" id="PF02897">
    <property type="entry name" value="Peptidase_S9_N"/>
    <property type="match status" value="1"/>
</dbReference>
<dbReference type="AlphaFoldDB" id="K9YSQ3"/>
<evidence type="ECO:0000256" key="4">
    <source>
        <dbReference type="ARBA" id="ARBA00022670"/>
    </source>
</evidence>
<evidence type="ECO:0000256" key="5">
    <source>
        <dbReference type="ARBA" id="ARBA00022801"/>
    </source>
</evidence>
<dbReference type="Pfam" id="PF00326">
    <property type="entry name" value="Peptidase_S9"/>
    <property type="match status" value="1"/>
</dbReference>
<comment type="catalytic activity">
    <reaction evidence="1">
        <text>Hydrolysis of Pro-|-Xaa &gt;&gt; Ala-|-Xaa in oligopeptides.</text>
        <dbReference type="EC" id="3.4.21.26"/>
    </reaction>
</comment>
<dbReference type="InterPro" id="IPR001375">
    <property type="entry name" value="Peptidase_S9_cat"/>
</dbReference>
<gene>
    <name evidence="9" type="ORF">Dacsa_1216</name>
</gene>
<dbReference type="Gene3D" id="2.130.10.120">
    <property type="entry name" value="Prolyl oligopeptidase, N-terminal domain"/>
    <property type="match status" value="1"/>
</dbReference>
<evidence type="ECO:0000313" key="9">
    <source>
        <dbReference type="EMBL" id="AFZ49914.1"/>
    </source>
</evidence>
<dbReference type="GO" id="GO:0070012">
    <property type="term" value="F:oligopeptidase activity"/>
    <property type="evidence" value="ECO:0007669"/>
    <property type="project" value="TreeGrafter"/>
</dbReference>
<dbReference type="GO" id="GO:0006508">
    <property type="term" value="P:proteolysis"/>
    <property type="evidence" value="ECO:0007669"/>
    <property type="project" value="UniProtKB-KW"/>
</dbReference>
<keyword evidence="5" id="KW-0378">Hydrolase</keyword>
<dbReference type="Proteomes" id="UP000010482">
    <property type="component" value="Chromosome"/>
</dbReference>
<dbReference type="InterPro" id="IPR029058">
    <property type="entry name" value="AB_hydrolase_fold"/>
</dbReference>
<dbReference type="GO" id="GO:0005829">
    <property type="term" value="C:cytosol"/>
    <property type="evidence" value="ECO:0007669"/>
    <property type="project" value="TreeGrafter"/>
</dbReference>
<dbReference type="RefSeq" id="WP_015228923.1">
    <property type="nucleotide sequence ID" value="NC_019780.1"/>
</dbReference>
<organism evidence="9 10">
    <name type="scientific">Dactylococcopsis salina (strain PCC 8305)</name>
    <name type="common">Myxobactron salinum</name>
    <dbReference type="NCBI Taxonomy" id="13035"/>
    <lineage>
        <taxon>Bacteria</taxon>
        <taxon>Bacillati</taxon>
        <taxon>Cyanobacteriota</taxon>
        <taxon>Cyanophyceae</taxon>
        <taxon>Nodosilineales</taxon>
        <taxon>Cymatolegaceae</taxon>
        <taxon>Dactylococcopsis</taxon>
    </lineage>
</organism>
<evidence type="ECO:0000313" key="10">
    <source>
        <dbReference type="Proteomes" id="UP000010482"/>
    </source>
</evidence>
<keyword evidence="10" id="KW-1185">Reference proteome</keyword>
<evidence type="ECO:0000256" key="1">
    <source>
        <dbReference type="ARBA" id="ARBA00001070"/>
    </source>
</evidence>
<proteinExistence type="inferred from homology"/>
<feature type="domain" description="Peptidase S9 prolyl oligopeptidase catalytic" evidence="7">
    <location>
        <begin position="467"/>
        <end position="680"/>
    </location>
</feature>
<dbReference type="InterPro" id="IPR023302">
    <property type="entry name" value="Pept_S9A_N"/>
</dbReference>
<feature type="domain" description="Peptidase S9A N-terminal" evidence="8">
    <location>
        <begin position="6"/>
        <end position="410"/>
    </location>
</feature>
<dbReference type="PROSITE" id="PS00708">
    <property type="entry name" value="PRO_ENDOPEP_SER"/>
    <property type="match status" value="1"/>
</dbReference>
<name>K9YSQ3_DACS8</name>
<accession>K9YSQ3</accession>
<dbReference type="PANTHER" id="PTHR42881:SF2">
    <property type="entry name" value="PROLYL ENDOPEPTIDASE"/>
    <property type="match status" value="1"/>
</dbReference>
<dbReference type="PANTHER" id="PTHR42881">
    <property type="entry name" value="PROLYL ENDOPEPTIDASE"/>
    <property type="match status" value="1"/>
</dbReference>
<dbReference type="KEGG" id="dsl:Dacsa_1216"/>
<keyword evidence="6" id="KW-0720">Serine protease</keyword>
<dbReference type="GO" id="GO:0004252">
    <property type="term" value="F:serine-type endopeptidase activity"/>
    <property type="evidence" value="ECO:0007669"/>
    <property type="project" value="UniProtKB-EC"/>
</dbReference>
<evidence type="ECO:0000259" key="7">
    <source>
        <dbReference type="Pfam" id="PF00326"/>
    </source>
</evidence>
<dbReference type="SUPFAM" id="SSF53474">
    <property type="entry name" value="alpha/beta-Hydrolases"/>
    <property type="match status" value="1"/>
</dbReference>
<protein>
    <recommendedName>
        <fullName evidence="3">prolyl oligopeptidase</fullName>
        <ecNumber evidence="3">3.4.21.26</ecNumber>
    </recommendedName>
</protein>
<sequence length="681" mass="77589">MSLNYPKTETVKQIDDYHGVKVKDHYRWLENPDSPETKAWVEAQNEVTFGFLEQISERETIRKRLTDLWDYEKYGIPIKRGERYFYFKNDGLQNQSVLYTLEDLNDEPKVLLDPNQFSEDGTIALSGIAISDNGQFVAYGISKSGSDWQEWQVKNVETGEDFSDHLQWIKFSSATWTKDNEGFFYSRYDAPPEGKQLEEANYYQKLYYHRLGTEQTEDILIYERPDQKEWMFDADVTEDGRYLIISVSKGTDPKNLVFYQDLEDENATIKELISDFIGNFSFVEYEGSLFWFRTDYNAPKGRLIGIDINQPEPENWQEIVPENEKTLEGISVLNHQFILDYLQDARSKLQIHHLNGDYIKDIELPAIGSVGGFNGKREDTETFYAFTSFTTPTTIYRYNLETGESTLFRQPTVSFNPENYETRQVFYRSKDGTQIPMFITHKKGLFLDGNNPTLLYAYGGFNISLTPSFSVSRLVWMEMGGVYAVPNLRGGGEYGEEWHQAGTKLNKQNVFDDFISAAEWLIENRYTSSQKLAISGGSNGGLLVGACMTQRPDLFGAALPAVGVLDMLRFHKFTIGWAWCSDYGSPDNPEEFEALYAYSPLHNLKAGTVYPSTLITTADHDDRVVPAHSFKFAAALQAAHGGDNPVLIRIETKAGHGTGKPTSKRIEEVTDQLGFLTAVLS</sequence>
<evidence type="ECO:0000259" key="8">
    <source>
        <dbReference type="Pfam" id="PF02897"/>
    </source>
</evidence>
<dbReference type="OrthoDB" id="9801421at2"/>
<dbReference type="EMBL" id="CP003944">
    <property type="protein sequence ID" value="AFZ49914.1"/>
    <property type="molecule type" value="Genomic_DNA"/>
</dbReference>
<evidence type="ECO:0000256" key="3">
    <source>
        <dbReference type="ARBA" id="ARBA00011897"/>
    </source>
</evidence>
<dbReference type="FunFam" id="2.130.10.120:FF:000001">
    <property type="entry name" value="Prolyl endopeptidase"/>
    <property type="match status" value="1"/>
</dbReference>
<keyword evidence="4 9" id="KW-0645">Protease</keyword>
<dbReference type="eggNOG" id="COG1505">
    <property type="taxonomic scope" value="Bacteria"/>
</dbReference>
<dbReference type="EC" id="3.4.21.26" evidence="3"/>
<dbReference type="InterPro" id="IPR002470">
    <property type="entry name" value="Peptidase_S9A"/>
</dbReference>
<dbReference type="InterPro" id="IPR051167">
    <property type="entry name" value="Prolyl_oligopep/macrocyclase"/>
</dbReference>
<comment type="similarity">
    <text evidence="2">Belongs to the peptidase S9A family.</text>
</comment>
<evidence type="ECO:0000256" key="6">
    <source>
        <dbReference type="ARBA" id="ARBA00022825"/>
    </source>
</evidence>
<dbReference type="SUPFAM" id="SSF50993">
    <property type="entry name" value="Peptidase/esterase 'gauge' domain"/>
    <property type="match status" value="1"/>
</dbReference>
<dbReference type="InterPro" id="IPR002471">
    <property type="entry name" value="Pept_S9_AS"/>
</dbReference>
<dbReference type="Gene3D" id="3.40.50.1820">
    <property type="entry name" value="alpha/beta hydrolase"/>
    <property type="match status" value="1"/>
</dbReference>
<dbReference type="PATRIC" id="fig|13035.3.peg.1365"/>